<dbReference type="SUPFAM" id="SSF63520">
    <property type="entry name" value="PTS-regulatory domain, PRD"/>
    <property type="match status" value="1"/>
</dbReference>
<dbReference type="InterPro" id="IPR011608">
    <property type="entry name" value="PRD"/>
</dbReference>
<dbReference type="GO" id="GO:0006355">
    <property type="term" value="P:regulation of DNA-templated transcription"/>
    <property type="evidence" value="ECO:0007669"/>
    <property type="project" value="InterPro"/>
</dbReference>
<dbReference type="EMBL" id="JACXAI010000039">
    <property type="protein sequence ID" value="MBD1382915.1"/>
    <property type="molecule type" value="Genomic_DNA"/>
</dbReference>
<evidence type="ECO:0000259" key="1">
    <source>
        <dbReference type="PROSITE" id="PS51372"/>
    </source>
</evidence>
<proteinExistence type="predicted"/>
<dbReference type="AlphaFoldDB" id="A0A926NKV9"/>
<feature type="domain" description="PRD" evidence="1">
    <location>
        <begin position="8"/>
        <end position="118"/>
    </location>
</feature>
<dbReference type="Gene3D" id="1.10.1790.10">
    <property type="entry name" value="PRD domain"/>
    <property type="match status" value="1"/>
</dbReference>
<dbReference type="InterPro" id="IPR036634">
    <property type="entry name" value="PRD_sf"/>
</dbReference>
<dbReference type="Proteomes" id="UP000626844">
    <property type="component" value="Unassembled WGS sequence"/>
</dbReference>
<dbReference type="Pfam" id="PF00874">
    <property type="entry name" value="PRD"/>
    <property type="match status" value="1"/>
</dbReference>
<sequence length="123" mass="14529">MNQLQEKLEILKSSDCITENAHFICQKTMEEFYAEADARGYSTLITHLAMAVTRIERKKPLDRPPAVIMKEIYNSPNLEEARRRVIWIESQLNQPIPMEEKEFLFMHFVAVLTTCNDKRRKEK</sequence>
<evidence type="ECO:0000313" key="3">
    <source>
        <dbReference type="Proteomes" id="UP000626844"/>
    </source>
</evidence>
<protein>
    <submittedName>
        <fullName evidence="2">PRD domain-containing protein</fullName>
    </submittedName>
</protein>
<keyword evidence="3" id="KW-1185">Reference proteome</keyword>
<reference evidence="2" key="1">
    <citation type="submission" date="2020-09" db="EMBL/GenBank/DDBJ databases">
        <title>A novel bacterium of genus Bacillus, isolated from South China Sea.</title>
        <authorList>
            <person name="Huang H."/>
            <person name="Mo K."/>
            <person name="Hu Y."/>
        </authorList>
    </citation>
    <scope>NUCLEOTIDE SEQUENCE</scope>
    <source>
        <strain evidence="2">IB182487</strain>
    </source>
</reference>
<dbReference type="RefSeq" id="WP_191161563.1">
    <property type="nucleotide sequence ID" value="NZ_JACXAI010000039.1"/>
</dbReference>
<organism evidence="2 3">
    <name type="scientific">Metabacillus arenae</name>
    <dbReference type="NCBI Taxonomy" id="2771434"/>
    <lineage>
        <taxon>Bacteria</taxon>
        <taxon>Bacillati</taxon>
        <taxon>Bacillota</taxon>
        <taxon>Bacilli</taxon>
        <taxon>Bacillales</taxon>
        <taxon>Bacillaceae</taxon>
        <taxon>Metabacillus</taxon>
    </lineage>
</organism>
<comment type="caution">
    <text evidence="2">The sequence shown here is derived from an EMBL/GenBank/DDBJ whole genome shotgun (WGS) entry which is preliminary data.</text>
</comment>
<name>A0A926NKV9_9BACI</name>
<evidence type="ECO:0000313" key="2">
    <source>
        <dbReference type="EMBL" id="MBD1382915.1"/>
    </source>
</evidence>
<gene>
    <name evidence="2" type="ORF">IC621_22185</name>
</gene>
<dbReference type="PROSITE" id="PS51372">
    <property type="entry name" value="PRD_2"/>
    <property type="match status" value="1"/>
</dbReference>
<accession>A0A926NKV9</accession>